<dbReference type="Pfam" id="PF17681">
    <property type="entry name" value="GCP_N_terminal"/>
    <property type="match status" value="1"/>
</dbReference>
<dbReference type="Gene3D" id="1.20.120.1900">
    <property type="entry name" value="Gamma-tubulin complex, C-terminal domain"/>
    <property type="match status" value="1"/>
</dbReference>
<dbReference type="GO" id="GO:0000278">
    <property type="term" value="P:mitotic cell cycle"/>
    <property type="evidence" value="ECO:0007669"/>
    <property type="project" value="TreeGrafter"/>
</dbReference>
<dbReference type="GO" id="GO:0043015">
    <property type="term" value="F:gamma-tubulin binding"/>
    <property type="evidence" value="ECO:0007669"/>
    <property type="project" value="InterPro"/>
</dbReference>
<comment type="caution">
    <text evidence="8">The sequence shown here is derived from an EMBL/GenBank/DDBJ whole genome shotgun (WGS) entry which is preliminary data.</text>
</comment>
<dbReference type="InterPro" id="IPR040457">
    <property type="entry name" value="GCP_C"/>
</dbReference>
<organism evidence="8 9">
    <name type="scientific">Modicella reniformis</name>
    <dbReference type="NCBI Taxonomy" id="1440133"/>
    <lineage>
        <taxon>Eukaryota</taxon>
        <taxon>Fungi</taxon>
        <taxon>Fungi incertae sedis</taxon>
        <taxon>Mucoromycota</taxon>
        <taxon>Mortierellomycotina</taxon>
        <taxon>Mortierellomycetes</taxon>
        <taxon>Mortierellales</taxon>
        <taxon>Mortierellaceae</taxon>
        <taxon>Modicella</taxon>
    </lineage>
</organism>
<dbReference type="GO" id="GO:0051321">
    <property type="term" value="P:meiotic cell cycle"/>
    <property type="evidence" value="ECO:0007669"/>
    <property type="project" value="TreeGrafter"/>
</dbReference>
<evidence type="ECO:0000259" key="7">
    <source>
        <dbReference type="Pfam" id="PF17681"/>
    </source>
</evidence>
<dbReference type="GO" id="GO:0005874">
    <property type="term" value="C:microtubule"/>
    <property type="evidence" value="ECO:0007669"/>
    <property type="project" value="UniProtKB-KW"/>
</dbReference>
<dbReference type="EMBL" id="JAAAHW010003270">
    <property type="protein sequence ID" value="KAF9985862.1"/>
    <property type="molecule type" value="Genomic_DNA"/>
</dbReference>
<dbReference type="Proteomes" id="UP000749646">
    <property type="component" value="Unassembled WGS sequence"/>
</dbReference>
<feature type="domain" description="Gamma tubulin complex component protein N-terminal" evidence="7">
    <location>
        <begin position="255"/>
        <end position="361"/>
    </location>
</feature>
<evidence type="ECO:0000313" key="9">
    <source>
        <dbReference type="Proteomes" id="UP000749646"/>
    </source>
</evidence>
<comment type="similarity">
    <text evidence="2">Belongs to the TUBGCP family.</text>
</comment>
<dbReference type="GO" id="GO:0000922">
    <property type="term" value="C:spindle pole"/>
    <property type="evidence" value="ECO:0007669"/>
    <property type="project" value="InterPro"/>
</dbReference>
<keyword evidence="3" id="KW-0963">Cytoplasm</keyword>
<dbReference type="InterPro" id="IPR007259">
    <property type="entry name" value="GCP"/>
</dbReference>
<evidence type="ECO:0000256" key="2">
    <source>
        <dbReference type="ARBA" id="ARBA00010337"/>
    </source>
</evidence>
<evidence type="ECO:0000256" key="5">
    <source>
        <dbReference type="ARBA" id="ARBA00023212"/>
    </source>
</evidence>
<dbReference type="AlphaFoldDB" id="A0A9P6SNZ0"/>
<feature type="non-terminal residue" evidence="8">
    <location>
        <position position="1"/>
    </location>
</feature>
<proteinExistence type="inferred from homology"/>
<keyword evidence="9" id="KW-1185">Reference proteome</keyword>
<dbReference type="GO" id="GO:0000930">
    <property type="term" value="C:gamma-tubulin complex"/>
    <property type="evidence" value="ECO:0007669"/>
    <property type="project" value="UniProtKB-ARBA"/>
</dbReference>
<dbReference type="GO" id="GO:0051011">
    <property type="term" value="F:microtubule minus-end binding"/>
    <property type="evidence" value="ECO:0007669"/>
    <property type="project" value="TreeGrafter"/>
</dbReference>
<gene>
    <name evidence="8" type="ORF">BGZ65_009594</name>
</gene>
<dbReference type="InterPro" id="IPR042241">
    <property type="entry name" value="GCP_C_sf"/>
</dbReference>
<evidence type="ECO:0000256" key="3">
    <source>
        <dbReference type="ARBA" id="ARBA00022490"/>
    </source>
</evidence>
<dbReference type="GO" id="GO:0005816">
    <property type="term" value="C:spindle pole body"/>
    <property type="evidence" value="ECO:0007669"/>
    <property type="project" value="UniProtKB-ARBA"/>
</dbReference>
<evidence type="ECO:0000259" key="6">
    <source>
        <dbReference type="Pfam" id="PF04130"/>
    </source>
</evidence>
<reference evidence="8" key="1">
    <citation type="journal article" date="2020" name="Fungal Divers.">
        <title>Resolving the Mortierellaceae phylogeny through synthesis of multi-gene phylogenetics and phylogenomics.</title>
        <authorList>
            <person name="Vandepol N."/>
            <person name="Liber J."/>
            <person name="Desiro A."/>
            <person name="Na H."/>
            <person name="Kennedy M."/>
            <person name="Barry K."/>
            <person name="Grigoriev I.V."/>
            <person name="Miller A.N."/>
            <person name="O'Donnell K."/>
            <person name="Stajich J.E."/>
            <person name="Bonito G."/>
        </authorList>
    </citation>
    <scope>NUCLEOTIDE SEQUENCE</scope>
    <source>
        <strain evidence="8">MES-2147</strain>
    </source>
</reference>
<accession>A0A9P6SNZ0</accession>
<dbReference type="InterPro" id="IPR041470">
    <property type="entry name" value="GCP_N"/>
</dbReference>
<dbReference type="GO" id="GO:0051225">
    <property type="term" value="P:spindle assembly"/>
    <property type="evidence" value="ECO:0007669"/>
    <property type="project" value="TreeGrafter"/>
</dbReference>
<feature type="domain" description="Gamma tubulin complex component C-terminal" evidence="6">
    <location>
        <begin position="759"/>
        <end position="1225"/>
    </location>
</feature>
<dbReference type="GO" id="GO:0031122">
    <property type="term" value="P:cytoplasmic microtubule organization"/>
    <property type="evidence" value="ECO:0007669"/>
    <property type="project" value="TreeGrafter"/>
</dbReference>
<name>A0A9P6SNZ0_9FUNG</name>
<keyword evidence="4" id="KW-0493">Microtubule</keyword>
<comment type="subcellular location">
    <subcellularLocation>
        <location evidence="1">Cytoplasm</location>
        <location evidence="1">Cytoskeleton</location>
    </subcellularLocation>
</comment>
<evidence type="ECO:0000256" key="1">
    <source>
        <dbReference type="ARBA" id="ARBA00004245"/>
    </source>
</evidence>
<dbReference type="OrthoDB" id="775571at2759"/>
<sequence length="1227" mass="137524">MLCGNGRRESDVALNHDLDLPEKPIEQRNIFDLFVGEMETARSSQRNSSLPISITSLYSPLMVEKYEDRKLEGGSHTERKGDLLLLQSGSRLTSAHAPTVVKRTVDFELELPLLAKRPRSIMDGVCLRETPPTIQGSSVNAFNSSAQTVCLPDLGAEIKTLQADIWRDAGKQSQDSATAGESTVTNEAAGCPDKTLLTWDSNTKTESRSLSDMRIKSPYSTEAGTPAFESLYKKHLDYAFKFRPTPVTVSYESLVDCILLLLSGTPSSIFAYNEECMKFDMDIASFRIKGCSTTSIMNLLQDTMKTGTHMRRLVHIAETCITDPEGMGLIRIAFSRSLSSYLTFLQGTIVALREHADHDLKRASALLGLYIPPGGALLSMIYDEILQEPMTSDPLWTSLLLSLLSQASTPYMEILGRWLGISPSTREGHERSKGSYIANSDGLPTRFELVERDIDKGGDSPTEAIFDCHLKHSLQDLDPFGEFFVQSKHGWSWDGSEPVILADPLEYDDEFQISECVQPPRFINARLAHKVMEAGKALQLLGEYDPKHPLIMQNRERKMTIRGLKWMFVQEDIALYTELCSELAKQVLEALAAKLVGMGWLTRPNTESGWTQKLKQPEDENPLALECEDAMDVDGRVSEHHSHKPLNRSLELNPQDFSLLPPTLGKARDSTKICPDGLELLLEPFAQPNNASSTSSFPPPPPTNTHGRMPKDMASARIRLENVASLTILAEQSLYYAIEKRTSLINVCMMSLYYHDLDLMAHLYVMDRFLLMRNARFTEGLSLALFEGDTGLVSRAAQASIFKGDVRVFTGQTGSGMGFIQSNDDRHSSAISVSPSNPTRTISLPSWPPRSGELGMTLRAVLLDCFQSLAKEGVNFESMGEDTCTSDGINSGIEVGETSQSSPVLTRKVLNRKGLSVTDLEQSLAFATKEYSDDSEIIQDVHALEALDFLYLDYKPPRPLRLLFFTPEAMDKYTRLFTFQLQLTRVGAALRQVYRQLRVRQKALTSLHTSTMAGHSPDLRQQGLHQQEMAMLHRFRFEAHHIFDGFHGFITDVAIGTTWGLFVRRLNTIRTRIEDRIMSGKVEPVHEWMVGLDDHVVEDQSRDSEADTLENLKALHEYHDHILDQMLERSFLKRKHVAITKVVYGILNWILKLLLLVGQLPDVPHVFQHSRLGLDLNGADSQGQLETRIARLKSMYVKFRSLCCKLIRVLKAMGTQESNDGLVRQLL</sequence>
<dbReference type="Pfam" id="PF04130">
    <property type="entry name" value="GCP_C_terminal"/>
    <property type="match status" value="1"/>
</dbReference>
<keyword evidence="5" id="KW-0206">Cytoskeleton</keyword>
<protein>
    <recommendedName>
        <fullName evidence="10">Spindle pole body component</fullName>
    </recommendedName>
</protein>
<evidence type="ECO:0000313" key="8">
    <source>
        <dbReference type="EMBL" id="KAF9985862.1"/>
    </source>
</evidence>
<evidence type="ECO:0000256" key="4">
    <source>
        <dbReference type="ARBA" id="ARBA00022701"/>
    </source>
</evidence>
<dbReference type="PANTHER" id="PTHR19302:SF70">
    <property type="entry name" value="GAMMA-TUBULIN COMPLEX COMPONENT 6"/>
    <property type="match status" value="1"/>
</dbReference>
<evidence type="ECO:0008006" key="10">
    <source>
        <dbReference type="Google" id="ProtNLM"/>
    </source>
</evidence>
<dbReference type="GO" id="GO:0007020">
    <property type="term" value="P:microtubule nucleation"/>
    <property type="evidence" value="ECO:0007669"/>
    <property type="project" value="InterPro"/>
</dbReference>
<dbReference type="PANTHER" id="PTHR19302">
    <property type="entry name" value="GAMMA TUBULIN COMPLEX PROTEIN"/>
    <property type="match status" value="1"/>
</dbReference>